<dbReference type="Proteomes" id="UP001165489">
    <property type="component" value="Unassembled WGS sequence"/>
</dbReference>
<accession>A0ABS9UW92</accession>
<sequence length="49" mass="5644">MIDLIKKRPDITTKELANSLKISYERVEYNLAEMQKSGVINREGSKKGF</sequence>
<comment type="caution">
    <text evidence="1">The sequence shown here is derived from an EMBL/GenBank/DDBJ whole genome shotgun (WGS) entry which is preliminary data.</text>
</comment>
<dbReference type="Gene3D" id="1.10.10.10">
    <property type="entry name" value="Winged helix-like DNA-binding domain superfamily/Winged helix DNA-binding domain"/>
    <property type="match status" value="1"/>
</dbReference>
<dbReference type="InterPro" id="IPR036388">
    <property type="entry name" value="WH-like_DNA-bd_sf"/>
</dbReference>
<dbReference type="Pfam" id="PF13412">
    <property type="entry name" value="HTH_24"/>
    <property type="match status" value="1"/>
</dbReference>
<reference evidence="1" key="1">
    <citation type="submission" date="2022-03" db="EMBL/GenBank/DDBJ databases">
        <title>De novo assembled genomes of Belliella spp. (Cyclobacteriaceae) strains.</title>
        <authorList>
            <person name="Szabo A."/>
            <person name="Korponai K."/>
            <person name="Felfoldi T."/>
        </authorList>
    </citation>
    <scope>NUCLEOTIDE SEQUENCE</scope>
    <source>
        <strain evidence="1">DSM 111904</strain>
    </source>
</reference>
<evidence type="ECO:0000313" key="2">
    <source>
        <dbReference type="Proteomes" id="UP001165489"/>
    </source>
</evidence>
<proteinExistence type="predicted"/>
<protein>
    <submittedName>
        <fullName evidence="1">Winged helix-turn-helix transcriptional regulator</fullName>
    </submittedName>
</protein>
<dbReference type="EMBL" id="JAKZGP010000005">
    <property type="protein sequence ID" value="MCH7408436.1"/>
    <property type="molecule type" value="Genomic_DNA"/>
</dbReference>
<dbReference type="InterPro" id="IPR036390">
    <property type="entry name" value="WH_DNA-bd_sf"/>
</dbReference>
<dbReference type="SUPFAM" id="SSF46785">
    <property type="entry name" value="Winged helix' DNA-binding domain"/>
    <property type="match status" value="1"/>
</dbReference>
<name>A0ABS9UW92_9BACT</name>
<organism evidence="1 2">
    <name type="scientific">Belliella filtrata</name>
    <dbReference type="NCBI Taxonomy" id="2923435"/>
    <lineage>
        <taxon>Bacteria</taxon>
        <taxon>Pseudomonadati</taxon>
        <taxon>Bacteroidota</taxon>
        <taxon>Cytophagia</taxon>
        <taxon>Cytophagales</taxon>
        <taxon>Cyclobacteriaceae</taxon>
        <taxon>Belliella</taxon>
    </lineage>
</organism>
<keyword evidence="2" id="KW-1185">Reference proteome</keyword>
<evidence type="ECO:0000313" key="1">
    <source>
        <dbReference type="EMBL" id="MCH7408436.1"/>
    </source>
</evidence>
<gene>
    <name evidence="1" type="ORF">MM239_03435</name>
</gene>